<evidence type="ECO:0000313" key="7">
    <source>
        <dbReference type="EMBL" id="KAK9986062.1"/>
    </source>
</evidence>
<keyword evidence="8" id="KW-1185">Reference proteome</keyword>
<dbReference type="InterPro" id="IPR000109">
    <property type="entry name" value="POT_fam"/>
</dbReference>
<evidence type="ECO:0000256" key="2">
    <source>
        <dbReference type="ARBA" id="ARBA00005982"/>
    </source>
</evidence>
<feature type="transmembrane region" description="Helical" evidence="6">
    <location>
        <begin position="490"/>
        <end position="510"/>
    </location>
</feature>
<organism evidence="7 8">
    <name type="scientific">Lithocarpus litseifolius</name>
    <dbReference type="NCBI Taxonomy" id="425828"/>
    <lineage>
        <taxon>Eukaryota</taxon>
        <taxon>Viridiplantae</taxon>
        <taxon>Streptophyta</taxon>
        <taxon>Embryophyta</taxon>
        <taxon>Tracheophyta</taxon>
        <taxon>Spermatophyta</taxon>
        <taxon>Magnoliopsida</taxon>
        <taxon>eudicotyledons</taxon>
        <taxon>Gunneridae</taxon>
        <taxon>Pentapetalae</taxon>
        <taxon>rosids</taxon>
        <taxon>fabids</taxon>
        <taxon>Fagales</taxon>
        <taxon>Fagaceae</taxon>
        <taxon>Lithocarpus</taxon>
    </lineage>
</organism>
<evidence type="ECO:0000256" key="4">
    <source>
        <dbReference type="ARBA" id="ARBA00022989"/>
    </source>
</evidence>
<feature type="transmembrane region" description="Helical" evidence="6">
    <location>
        <begin position="40"/>
        <end position="61"/>
    </location>
</feature>
<feature type="transmembrane region" description="Helical" evidence="6">
    <location>
        <begin position="114"/>
        <end position="138"/>
    </location>
</feature>
<accession>A0AAW2BLM9</accession>
<name>A0AAW2BLM9_9ROSI</name>
<evidence type="ECO:0000256" key="3">
    <source>
        <dbReference type="ARBA" id="ARBA00022692"/>
    </source>
</evidence>
<feature type="transmembrane region" description="Helical" evidence="6">
    <location>
        <begin position="189"/>
        <end position="210"/>
    </location>
</feature>
<dbReference type="Gene3D" id="1.20.1250.20">
    <property type="entry name" value="MFS general substrate transporter like domains"/>
    <property type="match status" value="1"/>
</dbReference>
<comment type="caution">
    <text evidence="7">The sequence shown here is derived from an EMBL/GenBank/DDBJ whole genome shotgun (WGS) entry which is preliminary data.</text>
</comment>
<proteinExistence type="inferred from homology"/>
<feature type="transmembrane region" description="Helical" evidence="6">
    <location>
        <begin position="159"/>
        <end position="183"/>
    </location>
</feature>
<keyword evidence="3 6" id="KW-0812">Transmembrane</keyword>
<feature type="transmembrane region" description="Helical" evidence="6">
    <location>
        <begin position="7"/>
        <end position="28"/>
    </location>
</feature>
<evidence type="ECO:0000313" key="8">
    <source>
        <dbReference type="Proteomes" id="UP001459277"/>
    </source>
</evidence>
<feature type="transmembrane region" description="Helical" evidence="6">
    <location>
        <begin position="445"/>
        <end position="466"/>
    </location>
</feature>
<protein>
    <submittedName>
        <fullName evidence="7">Uncharacterized protein</fullName>
    </submittedName>
</protein>
<dbReference type="SUPFAM" id="SSF103473">
    <property type="entry name" value="MFS general substrate transporter"/>
    <property type="match status" value="1"/>
</dbReference>
<keyword evidence="5 6" id="KW-0472">Membrane</keyword>
<sequence>MASFVRITVLVWADILTAYALFVMMPFLTTVWNLNITRAAAIVNVFSGVATIMPIGMAFLVDAFMGDYWMLLLSSLAYSFGVSCLAMSTPPVLSYAAGNCGEYKPHCIGDAQKVLFYTALALIAIGISGHITSLESFLNHQIKNQTSDQDDSEKPKPTPWQAAGSFGVILFPIVGCIALPYIKPWSVRFGIPAICTVVATFLFTTGSFSYRRYKPQGSPLTTLCRVFVASASKMCRHLPSNDNLVPHTRGLRCLDKAAVQTQNQEKNRWKLCTPKEVEDTKNVIRMIPMWMTFIMCGVVISIGNTYFLEQATDMNRKVGKLKVPLPILKFFYDLVKDHFKCLYVIVAKKVIPRRYVPPYGIIVAMLFSILCCITAAEVETRRLDMIRRHGLLDKPNDSNEKIPMSMFWLLPQFLLLGAVDGMSNFSIDQFFTTQAPTSMSRYLKLFSHGVIGAGTVGSVLSVYVVGKVSERGGRPSWFQDTLNKSRLDNYYWTLTVLSCINLFLYILVALQYTYRDPRDEDADETSRNDSTQP</sequence>
<dbReference type="InterPro" id="IPR036259">
    <property type="entry name" value="MFS_trans_sf"/>
</dbReference>
<evidence type="ECO:0000256" key="5">
    <source>
        <dbReference type="ARBA" id="ARBA00023136"/>
    </source>
</evidence>
<comment type="subcellular location">
    <subcellularLocation>
        <location evidence="1">Membrane</location>
        <topology evidence="1">Multi-pass membrane protein</topology>
    </subcellularLocation>
</comment>
<dbReference type="PANTHER" id="PTHR11654">
    <property type="entry name" value="OLIGOPEPTIDE TRANSPORTER-RELATED"/>
    <property type="match status" value="1"/>
</dbReference>
<gene>
    <name evidence="7" type="ORF">SO802_031013</name>
</gene>
<keyword evidence="4 6" id="KW-1133">Transmembrane helix</keyword>
<dbReference type="Pfam" id="PF00854">
    <property type="entry name" value="PTR2"/>
    <property type="match status" value="1"/>
</dbReference>
<feature type="transmembrane region" description="Helical" evidence="6">
    <location>
        <begin position="359"/>
        <end position="378"/>
    </location>
</feature>
<dbReference type="EMBL" id="JAZDWU010000011">
    <property type="protein sequence ID" value="KAK9986062.1"/>
    <property type="molecule type" value="Genomic_DNA"/>
</dbReference>
<reference evidence="7 8" key="1">
    <citation type="submission" date="2024-01" db="EMBL/GenBank/DDBJ databases">
        <title>A telomere-to-telomere, gap-free genome of sweet tea (Lithocarpus litseifolius).</title>
        <authorList>
            <person name="Zhou J."/>
        </authorList>
    </citation>
    <scope>NUCLEOTIDE SEQUENCE [LARGE SCALE GENOMIC DNA]</scope>
    <source>
        <strain evidence="7">Zhou-2022a</strain>
        <tissue evidence="7">Leaf</tissue>
    </source>
</reference>
<comment type="similarity">
    <text evidence="2">Belongs to the major facilitator superfamily. Proton-dependent oligopeptide transporter (POT/PTR) (TC 2.A.17) family.</text>
</comment>
<dbReference type="GO" id="GO:0022857">
    <property type="term" value="F:transmembrane transporter activity"/>
    <property type="evidence" value="ECO:0007669"/>
    <property type="project" value="InterPro"/>
</dbReference>
<dbReference type="GO" id="GO:0016020">
    <property type="term" value="C:membrane"/>
    <property type="evidence" value="ECO:0007669"/>
    <property type="project" value="UniProtKB-SubCell"/>
</dbReference>
<dbReference type="AlphaFoldDB" id="A0AAW2BLM9"/>
<evidence type="ECO:0000256" key="1">
    <source>
        <dbReference type="ARBA" id="ARBA00004141"/>
    </source>
</evidence>
<feature type="transmembrane region" description="Helical" evidence="6">
    <location>
        <begin position="68"/>
        <end position="88"/>
    </location>
</feature>
<dbReference type="Proteomes" id="UP001459277">
    <property type="component" value="Unassembled WGS sequence"/>
</dbReference>
<feature type="transmembrane region" description="Helical" evidence="6">
    <location>
        <begin position="290"/>
        <end position="308"/>
    </location>
</feature>
<evidence type="ECO:0000256" key="6">
    <source>
        <dbReference type="SAM" id="Phobius"/>
    </source>
</evidence>